<organism evidence="1 2">
    <name type="scientific">Halobacteriovorax marinus</name>
    <dbReference type="NCBI Taxonomy" id="97084"/>
    <lineage>
        <taxon>Bacteria</taxon>
        <taxon>Pseudomonadati</taxon>
        <taxon>Bdellovibrionota</taxon>
        <taxon>Bacteriovoracia</taxon>
        <taxon>Bacteriovoracales</taxon>
        <taxon>Halobacteriovoraceae</taxon>
        <taxon>Halobacteriovorax</taxon>
    </lineage>
</organism>
<evidence type="ECO:0000313" key="2">
    <source>
        <dbReference type="Proteomes" id="UP000196531"/>
    </source>
</evidence>
<gene>
    <name evidence="1" type="ORF">A9Q84_00735</name>
</gene>
<dbReference type="EMBL" id="MAAO01000002">
    <property type="protein sequence ID" value="OUR99579.1"/>
    <property type="molecule type" value="Genomic_DNA"/>
</dbReference>
<protein>
    <submittedName>
        <fullName evidence="1">Uncharacterized protein</fullName>
    </submittedName>
</protein>
<dbReference type="AlphaFoldDB" id="A0A1Y5FBX5"/>
<comment type="caution">
    <text evidence="1">The sequence shown here is derived from an EMBL/GenBank/DDBJ whole genome shotgun (WGS) entry which is preliminary data.</text>
</comment>
<evidence type="ECO:0000313" key="1">
    <source>
        <dbReference type="EMBL" id="OUR99579.1"/>
    </source>
</evidence>
<sequence>MKVDTKVSPTIAKLQRENNSLGSVGAKTKIVVEADEKVARESLAHLSKPSKALKIFASALRKLNSF</sequence>
<dbReference type="Proteomes" id="UP000196531">
    <property type="component" value="Unassembled WGS sequence"/>
</dbReference>
<proteinExistence type="predicted"/>
<reference evidence="2" key="1">
    <citation type="journal article" date="2017" name="Proc. Natl. Acad. Sci. U.S.A.">
        <title>Simulation of Deepwater Horizon oil plume reveals substrate specialization within a complex community of hydrocarbon-degraders.</title>
        <authorList>
            <person name="Hu P."/>
            <person name="Dubinsky E.A."/>
            <person name="Probst A.J."/>
            <person name="Wang J."/>
            <person name="Sieber C.M.K."/>
            <person name="Tom L.M."/>
            <person name="Gardinali P."/>
            <person name="Banfield J.F."/>
            <person name="Atlas R.M."/>
            <person name="Andersen G.L."/>
        </authorList>
    </citation>
    <scope>NUCLEOTIDE SEQUENCE [LARGE SCALE GENOMIC DNA]</scope>
</reference>
<name>A0A1Y5FBX5_9BACT</name>
<accession>A0A1Y5FBX5</accession>